<organism evidence="2 3">
    <name type="scientific">Allostreptomyces psammosilenae</name>
    <dbReference type="NCBI Taxonomy" id="1892865"/>
    <lineage>
        <taxon>Bacteria</taxon>
        <taxon>Bacillati</taxon>
        <taxon>Actinomycetota</taxon>
        <taxon>Actinomycetes</taxon>
        <taxon>Kitasatosporales</taxon>
        <taxon>Streptomycetaceae</taxon>
        <taxon>Allostreptomyces</taxon>
    </lineage>
</organism>
<dbReference type="InterPro" id="IPR055259">
    <property type="entry name" value="YkvP/CgeB_Glyco_trans-like"/>
</dbReference>
<dbReference type="Proteomes" id="UP000567795">
    <property type="component" value="Unassembled WGS sequence"/>
</dbReference>
<reference evidence="2 3" key="1">
    <citation type="submission" date="2020-07" db="EMBL/GenBank/DDBJ databases">
        <title>Sequencing the genomes of 1000 actinobacteria strains.</title>
        <authorList>
            <person name="Klenk H.-P."/>
        </authorList>
    </citation>
    <scope>NUCLEOTIDE SEQUENCE [LARGE SCALE GENOMIC DNA]</scope>
    <source>
        <strain evidence="2 3">DSM 42178</strain>
    </source>
</reference>
<dbReference type="AlphaFoldDB" id="A0A852ZV98"/>
<evidence type="ECO:0000313" key="2">
    <source>
        <dbReference type="EMBL" id="NYI05547.1"/>
    </source>
</evidence>
<comment type="caution">
    <text evidence="2">The sequence shown here is derived from an EMBL/GenBank/DDBJ whole genome shotgun (WGS) entry which is preliminary data.</text>
</comment>
<keyword evidence="3" id="KW-1185">Reference proteome</keyword>
<evidence type="ECO:0000313" key="3">
    <source>
        <dbReference type="Proteomes" id="UP000567795"/>
    </source>
</evidence>
<name>A0A852ZV98_9ACTN</name>
<dbReference type="EMBL" id="JACBZD010000001">
    <property type="protein sequence ID" value="NYI05547.1"/>
    <property type="molecule type" value="Genomic_DNA"/>
</dbReference>
<sequence length="356" mass="40228">MGHEMIIGYSFWGFLGSGVTDTPDGGRSHRRPLLDGLRERGHEVVLLQADRDRREAGDDLGERYRYDAGLPEIDVLMAEWRWPIPGRNTTPCGSPGHTCDLHRQDELIRHYTLRRRTPTILWDKDRRLPPDDAVRRDPVVTVCEAALDPSPGAERLLFPVADAWLDAAEAGRLATSFRPLTLAYAGNQYDRDRAFDEFFAPAAKHYPHAVGGKWTDTARWPHVCFLGRIPFPDVDDLYRRSLATVLLLPDRYAAVGQMTQRIFEAVLAGCLPLTPTAIRHAHRFTPRRLHVEHATDVISRLAWLRGISGTDEHAELLADCLGHLELFRLSAQLDVLEDLLCRAPHTVPGARREVVR</sequence>
<gene>
    <name evidence="2" type="ORF">FHU37_002490</name>
</gene>
<evidence type="ECO:0000259" key="1">
    <source>
        <dbReference type="Pfam" id="PF13524"/>
    </source>
</evidence>
<protein>
    <recommendedName>
        <fullName evidence="1">Spore protein YkvP/CgeB glycosyl transferase-like domain-containing protein</fullName>
    </recommendedName>
</protein>
<accession>A0A852ZV98</accession>
<dbReference type="Pfam" id="PF13524">
    <property type="entry name" value="Glyco_trans_1_2"/>
    <property type="match status" value="1"/>
</dbReference>
<proteinExistence type="predicted"/>
<feature type="domain" description="Spore protein YkvP/CgeB glycosyl transferase-like" evidence="1">
    <location>
        <begin position="198"/>
        <end position="290"/>
    </location>
</feature>
<dbReference type="RefSeq" id="WP_312892577.1">
    <property type="nucleotide sequence ID" value="NZ_JACBZD010000001.1"/>
</dbReference>